<dbReference type="PROSITE" id="PS51374">
    <property type="entry name" value="NDPK_LIKE"/>
    <property type="match status" value="3"/>
</dbReference>
<feature type="compositionally biased region" description="Basic and acidic residues" evidence="3">
    <location>
        <begin position="583"/>
        <end position="602"/>
    </location>
</feature>
<feature type="compositionally biased region" description="Basic and acidic residues" evidence="3">
    <location>
        <begin position="790"/>
        <end position="808"/>
    </location>
</feature>
<dbReference type="PROSITE" id="PS00194">
    <property type="entry name" value="THIOREDOXIN_1"/>
    <property type="match status" value="1"/>
</dbReference>
<dbReference type="PROSITE" id="PS51352">
    <property type="entry name" value="THIOREDOXIN_2"/>
    <property type="match status" value="1"/>
</dbReference>
<dbReference type="InterPro" id="IPR051766">
    <property type="entry name" value="TXND_domain-containing"/>
</dbReference>
<dbReference type="PROSITE" id="PS00469">
    <property type="entry name" value="NDPK"/>
    <property type="match status" value="1"/>
</dbReference>
<dbReference type="CDD" id="cd04416">
    <property type="entry name" value="NDPk_TX"/>
    <property type="match status" value="3"/>
</dbReference>
<dbReference type="Proteomes" id="UP001347796">
    <property type="component" value="Unassembled WGS sequence"/>
</dbReference>
<feature type="compositionally biased region" description="Polar residues" evidence="3">
    <location>
        <begin position="762"/>
        <end position="773"/>
    </location>
</feature>
<dbReference type="EMBL" id="JAZGQO010000007">
    <property type="protein sequence ID" value="KAK6181619.1"/>
    <property type="molecule type" value="Genomic_DNA"/>
</dbReference>
<dbReference type="InterPro" id="IPR036249">
    <property type="entry name" value="Thioredoxin-like_sf"/>
</dbReference>
<dbReference type="InterPro" id="IPR013766">
    <property type="entry name" value="Thioredoxin_domain"/>
</dbReference>
<proteinExistence type="inferred from homology"/>
<dbReference type="GO" id="GO:0004550">
    <property type="term" value="F:nucleoside diphosphate kinase activity"/>
    <property type="evidence" value="ECO:0007669"/>
    <property type="project" value="InterPro"/>
</dbReference>
<sequence>MARKKQEIQLQQEIETQEEWEEMMAKEGLWVVDIYQEWCGPCTAMVSNFRRLKNELGDDLLHFATAKVDTIDALDKYKGRCEPTFLFFACGVLVAVIHGSQAPLVIRTVTEQLAQEHKVMEGTSERKETVDTIVSQVEDKVEEDDDESEEEEVKGFTVAIIKPDAVKSGKVEEVLEQMREKGLEIIAEKEKELTEDEAREFYSHLKDEEYFESLVQYMTSGPSHIILITKGSTGDTVLSDWREMIGPTDVEEAKEQAPDSLRAKYGTGNVMNALHGSSSPETAAREMAFFFPDQAAPTHRKSKTSSVQRTLALIRPDAFRTQREEILEKIRESGFKVALQKEMTLTKEQAAEFYKEHEGQPYFEDLITRMSSGPLMALGLARDDAVQGWREMLGPKEVEKAKAEAPDSLRAQFSIEDVEINQLHGSDSPQTAQKELEYFFPMEQTVACIKPDGIGTKDAIIDKIHEAGFRIAAQKETTITKDIAEEFYAEHKDKEYFNDLVQHMCSGPTMFMVLSREDAVSGWREAIGPTDPEKAKVEVPDCIRAVFGSSVLENAVHGSSDPEHAKKSIEKVFGHLEFNSDGTVKEMKPVTEQEEQAERKSPVDQVGETAPENKPDEVETQSDETKDNSKTDSDKPTDDSKTDSDSKPTDDGKTDSDKPIDDSKTDSDSKPTDNGKTDSDKPTDDSKTDSDKPTDDNKPDSDKPTDDSKIDSDKPTDNKTDSDKPTDDHTIVGDNKQIETTETPEQTEKPNETDQAEDKAQESNSGQEASDQSKPSDETGTAEEGSANQEEDKKPRSEDQSNDSKPEAKEEETADKKDETVKEDGDKTEESKEESKTDESTEDAAKTDDTETKPEDGSAKTEGEELKISVENSSNV</sequence>
<comment type="caution">
    <text evidence="5">The sequence shown here is derived from an EMBL/GenBank/DDBJ whole genome shotgun (WGS) entry which is preliminary data.</text>
</comment>
<feature type="region of interest" description="Disordered" evidence="3">
    <location>
        <begin position="583"/>
        <end position="876"/>
    </location>
</feature>
<feature type="compositionally biased region" description="Basic and acidic residues" evidence="3">
    <location>
        <begin position="746"/>
        <end position="761"/>
    </location>
</feature>
<dbReference type="GO" id="GO:0006241">
    <property type="term" value="P:CTP biosynthetic process"/>
    <property type="evidence" value="ECO:0007669"/>
    <property type="project" value="InterPro"/>
</dbReference>
<dbReference type="InterPro" id="IPR017937">
    <property type="entry name" value="Thioredoxin_CS"/>
</dbReference>
<dbReference type="Gene3D" id="3.30.70.141">
    <property type="entry name" value="Nucleoside diphosphate kinase-like domain"/>
    <property type="match status" value="3"/>
</dbReference>
<dbReference type="GO" id="GO:0006183">
    <property type="term" value="P:GTP biosynthetic process"/>
    <property type="evidence" value="ECO:0007669"/>
    <property type="project" value="InterPro"/>
</dbReference>
<evidence type="ECO:0000313" key="6">
    <source>
        <dbReference type="Proteomes" id="UP001347796"/>
    </source>
</evidence>
<feature type="compositionally biased region" description="Basic and acidic residues" evidence="3">
    <location>
        <begin position="611"/>
        <end position="739"/>
    </location>
</feature>
<gene>
    <name evidence="5" type="ORF">SNE40_009441</name>
</gene>
<dbReference type="PANTHER" id="PTHR46135">
    <property type="entry name" value="NME/NM23 FAMILY MEMBER 8"/>
    <property type="match status" value="1"/>
</dbReference>
<dbReference type="PANTHER" id="PTHR46135:SF3">
    <property type="entry name" value="NME_NM23 FAMILY MEMBER 8"/>
    <property type="match status" value="1"/>
</dbReference>
<comment type="caution">
    <text evidence="1">Lacks conserved residue(s) required for the propagation of feature annotation.</text>
</comment>
<dbReference type="InterPro" id="IPR001564">
    <property type="entry name" value="Nucleoside_diP_kinase"/>
</dbReference>
<dbReference type="SMART" id="SM00562">
    <property type="entry name" value="NDK"/>
    <property type="match status" value="3"/>
</dbReference>
<keyword evidence="6" id="KW-1185">Reference proteome</keyword>
<evidence type="ECO:0000256" key="3">
    <source>
        <dbReference type="SAM" id="MobiDB-lite"/>
    </source>
</evidence>
<dbReference type="PRINTS" id="PR01243">
    <property type="entry name" value="NUCDPKINASE"/>
</dbReference>
<dbReference type="InterPro" id="IPR023005">
    <property type="entry name" value="Nucleoside_diP_kinase_AS"/>
</dbReference>
<dbReference type="GO" id="GO:0006228">
    <property type="term" value="P:UTP biosynthetic process"/>
    <property type="evidence" value="ECO:0007669"/>
    <property type="project" value="InterPro"/>
</dbReference>
<feature type="domain" description="Thioredoxin" evidence="4">
    <location>
        <begin position="1"/>
        <end position="115"/>
    </location>
</feature>
<dbReference type="Pfam" id="PF00085">
    <property type="entry name" value="Thioredoxin"/>
    <property type="match status" value="1"/>
</dbReference>
<evidence type="ECO:0000259" key="4">
    <source>
        <dbReference type="PROSITE" id="PS51352"/>
    </source>
</evidence>
<evidence type="ECO:0000256" key="1">
    <source>
        <dbReference type="PROSITE-ProRule" id="PRU00706"/>
    </source>
</evidence>
<feature type="compositionally biased region" description="Basic and acidic residues" evidence="3">
    <location>
        <begin position="814"/>
        <end position="868"/>
    </location>
</feature>
<dbReference type="Pfam" id="PF00334">
    <property type="entry name" value="NDK"/>
    <property type="match status" value="2"/>
</dbReference>
<dbReference type="InterPro" id="IPR036850">
    <property type="entry name" value="NDK-like_dom_sf"/>
</dbReference>
<name>A0AAN8PRB7_PATCE</name>
<accession>A0AAN8PRB7</accession>
<dbReference type="SUPFAM" id="SSF52833">
    <property type="entry name" value="Thioredoxin-like"/>
    <property type="match status" value="1"/>
</dbReference>
<dbReference type="InterPro" id="IPR034907">
    <property type="entry name" value="NDK-like_dom"/>
</dbReference>
<dbReference type="SUPFAM" id="SSF54919">
    <property type="entry name" value="Nucleoside diphosphate kinase, NDK"/>
    <property type="match status" value="3"/>
</dbReference>
<dbReference type="CDD" id="cd02948">
    <property type="entry name" value="TRX_NDPK"/>
    <property type="match status" value="1"/>
</dbReference>
<dbReference type="Gene3D" id="3.40.30.10">
    <property type="entry name" value="Glutaredoxin"/>
    <property type="match status" value="1"/>
</dbReference>
<dbReference type="AlphaFoldDB" id="A0AAN8PRB7"/>
<evidence type="ECO:0000313" key="5">
    <source>
        <dbReference type="EMBL" id="KAK6181619.1"/>
    </source>
</evidence>
<evidence type="ECO:0000256" key="2">
    <source>
        <dbReference type="RuleBase" id="RU004011"/>
    </source>
</evidence>
<reference evidence="5 6" key="1">
    <citation type="submission" date="2024-01" db="EMBL/GenBank/DDBJ databases">
        <title>The genome of the rayed Mediterranean limpet Patella caerulea (Linnaeus, 1758).</title>
        <authorList>
            <person name="Anh-Thu Weber A."/>
            <person name="Halstead-Nussloch G."/>
        </authorList>
    </citation>
    <scope>NUCLEOTIDE SEQUENCE [LARGE SCALE GENOMIC DNA]</scope>
    <source>
        <strain evidence="5">AATW-2023a</strain>
        <tissue evidence="5">Whole specimen</tissue>
    </source>
</reference>
<organism evidence="5 6">
    <name type="scientific">Patella caerulea</name>
    <name type="common">Rayed Mediterranean limpet</name>
    <dbReference type="NCBI Taxonomy" id="87958"/>
    <lineage>
        <taxon>Eukaryota</taxon>
        <taxon>Metazoa</taxon>
        <taxon>Spiralia</taxon>
        <taxon>Lophotrochozoa</taxon>
        <taxon>Mollusca</taxon>
        <taxon>Gastropoda</taxon>
        <taxon>Patellogastropoda</taxon>
        <taxon>Patelloidea</taxon>
        <taxon>Patellidae</taxon>
        <taxon>Patella</taxon>
    </lineage>
</organism>
<protein>
    <recommendedName>
        <fullName evidence="4">Thioredoxin domain-containing protein</fullName>
    </recommendedName>
</protein>
<comment type="similarity">
    <text evidence="1 2">Belongs to the NDK family.</text>
</comment>